<evidence type="ECO:0000313" key="2">
    <source>
        <dbReference type="EMBL" id="WQF81529.1"/>
    </source>
</evidence>
<protein>
    <recommendedName>
        <fullName evidence="4">Integral membrane protein</fullName>
    </recommendedName>
</protein>
<evidence type="ECO:0000313" key="3">
    <source>
        <dbReference type="Proteomes" id="UP001322277"/>
    </source>
</evidence>
<dbReference type="GeneID" id="87943046"/>
<dbReference type="AlphaFoldDB" id="A0AAX4IDS3"/>
<gene>
    <name evidence="2" type="ORF">CDEST_06543</name>
</gene>
<accession>A0AAX4IDS3</accession>
<name>A0AAX4IDS3_9PEZI</name>
<feature type="region of interest" description="Disordered" evidence="1">
    <location>
        <begin position="481"/>
        <end position="513"/>
    </location>
</feature>
<proteinExistence type="predicted"/>
<dbReference type="KEGG" id="cdet:87943046"/>
<sequence length="513" mass="58638">MCLWLTRATEMLSLSRDPSDMKTETRTGYELTKMTGFRTDMTVKEKLFLGLGHMFRKTLDFNAQVQQNPDHLISLSQNEIMARGGIHLTDRVLAFPYSLQQEGLAREVETRNRMYGLSAMDITLEIGDEPKYDPVKERRRLREHFLARTPFVKGAHARLATVLRSHNKKVHTIPGLVTRRQAGQIMNVEWRQDYGGMAMSMSFSAFQGRSMEANGYRRREIRCLHFLRVNDKDRASLGPQLDTATAKDYGADYSMEMFLQNGVDGNLSMVELDITDVTGRKRRWVCIEITKPLVQAHGPVPSELVPMPHSYLRIAAPSDKTSVMTTTEDFDAWQKPGQPPHLGNFEKLTIRGPVRTDNANRVRLRMCRDGVPIFATGSKRGISDASRIEDFLSANNVIGLPWKETDRRVSNNTKNMRKHEFWERYLSAAETDKAQWMSLQDAMAKDNCVVDMTFEGEWDEVSPRVHEPRVTWTPEVPPQTELSLFVPPFRPQGRDNGGSRRTGSSGLRNEWQL</sequence>
<evidence type="ECO:0000256" key="1">
    <source>
        <dbReference type="SAM" id="MobiDB-lite"/>
    </source>
</evidence>
<dbReference type="RefSeq" id="XP_062778753.1">
    <property type="nucleotide sequence ID" value="XM_062922702.1"/>
</dbReference>
<reference evidence="3" key="1">
    <citation type="journal article" date="2023" name="bioRxiv">
        <title>Complete genome of the Medicago anthracnose fungus, Colletotrichum destructivum, reveals a mini-chromosome-like region within a core chromosome.</title>
        <authorList>
            <person name="Lapalu N."/>
            <person name="Simon A."/>
            <person name="Lu A."/>
            <person name="Plaumann P.-L."/>
            <person name="Amselem J."/>
            <person name="Pigne S."/>
            <person name="Auger A."/>
            <person name="Koch C."/>
            <person name="Dallery J.-F."/>
            <person name="O'Connell R.J."/>
        </authorList>
    </citation>
    <scope>NUCLEOTIDE SEQUENCE [LARGE SCALE GENOMIC DNA]</scope>
    <source>
        <strain evidence="3">CBS 520.97</strain>
    </source>
</reference>
<dbReference type="EMBL" id="CP137308">
    <property type="protein sequence ID" value="WQF81529.1"/>
    <property type="molecule type" value="Genomic_DNA"/>
</dbReference>
<keyword evidence="3" id="KW-1185">Reference proteome</keyword>
<organism evidence="2 3">
    <name type="scientific">Colletotrichum destructivum</name>
    <dbReference type="NCBI Taxonomy" id="34406"/>
    <lineage>
        <taxon>Eukaryota</taxon>
        <taxon>Fungi</taxon>
        <taxon>Dikarya</taxon>
        <taxon>Ascomycota</taxon>
        <taxon>Pezizomycotina</taxon>
        <taxon>Sordariomycetes</taxon>
        <taxon>Hypocreomycetidae</taxon>
        <taxon>Glomerellales</taxon>
        <taxon>Glomerellaceae</taxon>
        <taxon>Colletotrichum</taxon>
        <taxon>Colletotrichum destructivum species complex</taxon>
    </lineage>
</organism>
<dbReference type="Proteomes" id="UP001322277">
    <property type="component" value="Chromosome 4"/>
</dbReference>
<evidence type="ECO:0008006" key="4">
    <source>
        <dbReference type="Google" id="ProtNLM"/>
    </source>
</evidence>